<name>A0A815BLN0_9BILA</name>
<reference evidence="2" key="1">
    <citation type="submission" date="2021-02" db="EMBL/GenBank/DDBJ databases">
        <authorList>
            <person name="Nowell W R."/>
        </authorList>
    </citation>
    <scope>NUCLEOTIDE SEQUENCE</scope>
</reference>
<feature type="transmembrane region" description="Helical" evidence="1">
    <location>
        <begin position="119"/>
        <end position="142"/>
    </location>
</feature>
<gene>
    <name evidence="3" type="ORF">OKA104_LOCUS19757</name>
    <name evidence="2" type="ORF">VCS650_LOCUS29610</name>
</gene>
<evidence type="ECO:0000313" key="2">
    <source>
        <dbReference type="EMBL" id="CAF1274433.1"/>
    </source>
</evidence>
<keyword evidence="1" id="KW-0812">Transmembrane</keyword>
<dbReference type="Proteomes" id="UP000663891">
    <property type="component" value="Unassembled WGS sequence"/>
</dbReference>
<evidence type="ECO:0000313" key="4">
    <source>
        <dbReference type="Proteomes" id="UP000663891"/>
    </source>
</evidence>
<dbReference type="Proteomes" id="UP000663881">
    <property type="component" value="Unassembled WGS sequence"/>
</dbReference>
<keyword evidence="1" id="KW-0472">Membrane</keyword>
<dbReference type="AlphaFoldDB" id="A0A815BLN0"/>
<proteinExistence type="predicted"/>
<evidence type="ECO:0000256" key="1">
    <source>
        <dbReference type="SAM" id="Phobius"/>
    </source>
</evidence>
<accession>A0A815BLN0</accession>
<keyword evidence="1" id="KW-1133">Transmembrane helix</keyword>
<comment type="caution">
    <text evidence="2">The sequence shown here is derived from an EMBL/GenBank/DDBJ whole genome shotgun (WGS) entry which is preliminary data.</text>
</comment>
<organism evidence="2 4">
    <name type="scientific">Adineta steineri</name>
    <dbReference type="NCBI Taxonomy" id="433720"/>
    <lineage>
        <taxon>Eukaryota</taxon>
        <taxon>Metazoa</taxon>
        <taxon>Spiralia</taxon>
        <taxon>Gnathifera</taxon>
        <taxon>Rotifera</taxon>
        <taxon>Eurotatoria</taxon>
        <taxon>Bdelloidea</taxon>
        <taxon>Adinetida</taxon>
        <taxon>Adinetidae</taxon>
        <taxon>Adineta</taxon>
    </lineage>
</organism>
<feature type="transmembrane region" description="Helical" evidence="1">
    <location>
        <begin position="12"/>
        <end position="34"/>
    </location>
</feature>
<evidence type="ECO:0000313" key="3">
    <source>
        <dbReference type="EMBL" id="CAF3822309.1"/>
    </source>
</evidence>
<dbReference type="EMBL" id="CAJNON010000462">
    <property type="protein sequence ID" value="CAF1274433.1"/>
    <property type="molecule type" value="Genomic_DNA"/>
</dbReference>
<dbReference type="EMBL" id="CAJOAY010001286">
    <property type="protein sequence ID" value="CAF3822309.1"/>
    <property type="molecule type" value="Genomic_DNA"/>
</dbReference>
<sequence>MVSNCTSGIQQIMFILLSLFLLISVNTVDNFTVLDLSTDRNDLMESSTNSPSINKQTDSYTFSQNNSITIQNTSNETVFKTTTIKGEISGGLSKGQQVKIETLSTTYDSSSSSSSGPSAGAIAAIVVSVVFFVCCSGIIAACKKTG</sequence>
<protein>
    <submittedName>
        <fullName evidence="2">Uncharacterized protein</fullName>
    </submittedName>
</protein>